<sequence length="35" mass="4050">MAIEQPIYYKDLPEPIGDRQADFIVEDKILKESPS</sequence>
<evidence type="ECO:0000313" key="1">
    <source>
        <dbReference type="EMBL" id="UXE60817.1"/>
    </source>
</evidence>
<proteinExistence type="predicted"/>
<dbReference type="EMBL" id="CP073041">
    <property type="protein sequence ID" value="UXE60817.1"/>
    <property type="molecule type" value="Genomic_DNA"/>
</dbReference>
<accession>A0A977KVT1</accession>
<dbReference type="Proteomes" id="UP001065613">
    <property type="component" value="Chromosome"/>
</dbReference>
<organism evidence="1">
    <name type="scientific">Woronichinia naegeliana WA131</name>
    <dbReference type="NCBI Taxonomy" id="2824559"/>
    <lineage>
        <taxon>Bacteria</taxon>
        <taxon>Bacillati</taxon>
        <taxon>Cyanobacteriota</taxon>
        <taxon>Cyanophyceae</taxon>
        <taxon>Synechococcales</taxon>
        <taxon>Coelosphaeriaceae</taxon>
        <taxon>Woronichinia</taxon>
    </lineage>
</organism>
<gene>
    <name evidence="1" type="ORF">KA717_35970</name>
</gene>
<protein>
    <submittedName>
        <fullName evidence="1">GxxExxY protein</fullName>
    </submittedName>
</protein>
<reference evidence="1" key="1">
    <citation type="submission" date="2021-04" db="EMBL/GenBank/DDBJ databases">
        <title>Genome sequence of Woronichinia naegeliana from Washington state freshwater lake bloom.</title>
        <authorList>
            <person name="Dreher T.W."/>
        </authorList>
    </citation>
    <scope>NUCLEOTIDE SEQUENCE</scope>
    <source>
        <strain evidence="1">WA131</strain>
    </source>
</reference>
<dbReference type="AlphaFoldDB" id="A0A977KVT1"/>
<dbReference type="KEGG" id="wna:KA717_35970"/>
<name>A0A977KVT1_9CYAN</name>